<reference evidence="5 6" key="1">
    <citation type="submission" date="2016-06" db="EMBL/GenBank/DDBJ databases">
        <title>Genome sequencing of Cryobacterium arcticum PAMC 27867.</title>
        <authorList>
            <person name="Lee J."/>
            <person name="Kim O.-S."/>
        </authorList>
    </citation>
    <scope>NUCLEOTIDE SEQUENCE [LARGE SCALE GENOMIC DNA]</scope>
    <source>
        <strain evidence="5 6">PAMC 27867</strain>
    </source>
</reference>
<dbReference type="Proteomes" id="UP000092582">
    <property type="component" value="Chromosome 1"/>
</dbReference>
<evidence type="ECO:0000313" key="6">
    <source>
        <dbReference type="Proteomes" id="UP000092582"/>
    </source>
</evidence>
<dbReference type="STRING" id="670052.PA27867_0765"/>
<keyword evidence="3" id="KW-0067">ATP-binding</keyword>
<keyword evidence="2" id="KW-0547">Nucleotide-binding</keyword>
<keyword evidence="1" id="KW-0677">Repeat</keyword>
<proteinExistence type="predicted"/>
<accession>A0A1B1BGP6</accession>
<dbReference type="PATRIC" id="fig|670052.7.peg.790"/>
<dbReference type="OrthoDB" id="3239744at2"/>
<dbReference type="PROSITE" id="PS50893">
    <property type="entry name" value="ABC_TRANSPORTER_2"/>
    <property type="match status" value="2"/>
</dbReference>
<protein>
    <submittedName>
        <fullName evidence="5">ABC transporter</fullName>
    </submittedName>
</protein>
<dbReference type="SUPFAM" id="SSF52540">
    <property type="entry name" value="P-loop containing nucleoside triphosphate hydrolases"/>
    <property type="match status" value="2"/>
</dbReference>
<dbReference type="Gene3D" id="3.40.50.300">
    <property type="entry name" value="P-loop containing nucleotide triphosphate hydrolases"/>
    <property type="match status" value="2"/>
</dbReference>
<evidence type="ECO:0000256" key="3">
    <source>
        <dbReference type="ARBA" id="ARBA00022840"/>
    </source>
</evidence>
<dbReference type="PANTHER" id="PTHR19211">
    <property type="entry name" value="ATP-BINDING TRANSPORT PROTEIN-RELATED"/>
    <property type="match status" value="1"/>
</dbReference>
<dbReference type="RefSeq" id="WP_066593472.1">
    <property type="nucleotide sequence ID" value="NZ_CP016282.1"/>
</dbReference>
<organism evidence="5 6">
    <name type="scientific">Cryobacterium arcticum</name>
    <dbReference type="NCBI Taxonomy" id="670052"/>
    <lineage>
        <taxon>Bacteria</taxon>
        <taxon>Bacillati</taxon>
        <taxon>Actinomycetota</taxon>
        <taxon>Actinomycetes</taxon>
        <taxon>Micrococcales</taxon>
        <taxon>Microbacteriaceae</taxon>
        <taxon>Cryobacterium</taxon>
    </lineage>
</organism>
<dbReference type="InterPro" id="IPR003439">
    <property type="entry name" value="ABC_transporter-like_ATP-bd"/>
</dbReference>
<dbReference type="FunFam" id="3.40.50.300:FF:001320">
    <property type="entry name" value="Heme ABC transporter ATP-binding protein"/>
    <property type="match status" value="1"/>
</dbReference>
<dbReference type="InterPro" id="IPR027417">
    <property type="entry name" value="P-loop_NTPase"/>
</dbReference>
<dbReference type="GO" id="GO:0016887">
    <property type="term" value="F:ATP hydrolysis activity"/>
    <property type="evidence" value="ECO:0007669"/>
    <property type="project" value="InterPro"/>
</dbReference>
<dbReference type="Pfam" id="PF00005">
    <property type="entry name" value="ABC_tran"/>
    <property type="match status" value="2"/>
</dbReference>
<evidence type="ECO:0000313" key="5">
    <source>
        <dbReference type="EMBL" id="ANP71732.1"/>
    </source>
</evidence>
<evidence type="ECO:0000259" key="4">
    <source>
        <dbReference type="PROSITE" id="PS50893"/>
    </source>
</evidence>
<dbReference type="AlphaFoldDB" id="A0A1B1BGP6"/>
<dbReference type="SMART" id="SM00382">
    <property type="entry name" value="AAA"/>
    <property type="match status" value="2"/>
</dbReference>
<evidence type="ECO:0000256" key="2">
    <source>
        <dbReference type="ARBA" id="ARBA00022741"/>
    </source>
</evidence>
<feature type="domain" description="ABC transporter" evidence="4">
    <location>
        <begin position="14"/>
        <end position="246"/>
    </location>
</feature>
<dbReference type="KEGG" id="cart:PA27867_0765"/>
<dbReference type="EMBL" id="CP016282">
    <property type="protein sequence ID" value="ANP71732.1"/>
    <property type="molecule type" value="Genomic_DNA"/>
</dbReference>
<keyword evidence="6" id="KW-1185">Reference proteome</keyword>
<gene>
    <name evidence="5" type="ORF">PA27867_0765</name>
</gene>
<dbReference type="GO" id="GO:0005524">
    <property type="term" value="F:ATP binding"/>
    <property type="evidence" value="ECO:0007669"/>
    <property type="project" value="UniProtKB-KW"/>
</dbReference>
<dbReference type="InterPro" id="IPR050611">
    <property type="entry name" value="ABCF"/>
</dbReference>
<dbReference type="PANTHER" id="PTHR19211:SF6">
    <property type="entry name" value="BLL7188 PROTEIN"/>
    <property type="match status" value="1"/>
</dbReference>
<evidence type="ECO:0000256" key="1">
    <source>
        <dbReference type="ARBA" id="ARBA00022737"/>
    </source>
</evidence>
<dbReference type="InterPro" id="IPR003593">
    <property type="entry name" value="AAA+_ATPase"/>
</dbReference>
<feature type="domain" description="ABC transporter" evidence="4">
    <location>
        <begin position="335"/>
        <end position="549"/>
    </location>
</feature>
<sequence length="549" mass="57907">MAATHTSAAHASTIVLTDVGLTWPDGSAALTGLTAAFGRGRTGLVGANGSGKSTLLQLISGQLRPSTGSVVLSGDVGYLPQTLTLGVTATAADLLGVRAKLDALRAIEAGDVEERHFDVLGDDWDLVSQAGEALRSAGLAEADLDRPVGAMSGGEAILVAVAGLRLRNAPITVLDEPTNNLDRAARARLATLVRSWPGALVVVSHDTALLELMDDTAELYAGGLTVFGGPYSAFLEHRDREQTAAVQAQRTADQAVKKEKAQRIEAETKLARRSRFARSEYENKSVPKIVMGLRKSAAQVSAGKLHREADGKVADARRAAADASARVRSDENIHVDLPDPQVPSGKRLAELAGSNRTFLLHGPARVALTGPNGVGKTSLLETLVHPQTARQGLATAIAHTERIGYLSQRLDGLDEELTALENLGASAPQASPGELRGRLARFLLRGDAVGRPVRSLSGGERFRVCLARLLLADPPAQLIVLDEPTNNLDRQSVDQLVGALGSYRGGLLVVSHDDVFLGRLGITDWLTLDADGRLSEERPSGQAQEGPRP</sequence>
<name>A0A1B1BGP6_9MICO</name>